<dbReference type="InterPro" id="IPR045076">
    <property type="entry name" value="MutS"/>
</dbReference>
<dbReference type="InterPro" id="IPR000432">
    <property type="entry name" value="DNA_mismatch_repair_MutS_C"/>
</dbReference>
<keyword evidence="6" id="KW-1185">Reference proteome</keyword>
<dbReference type="InterPro" id="IPR005747">
    <property type="entry name" value="MutS2"/>
</dbReference>
<keyword evidence="5" id="KW-0540">Nuclease</keyword>
<protein>
    <submittedName>
        <fullName evidence="5">Endonuclease MutS2</fullName>
    </submittedName>
</protein>
<proteinExistence type="predicted"/>
<dbReference type="Pfam" id="PF00488">
    <property type="entry name" value="MutS_V"/>
    <property type="match status" value="1"/>
</dbReference>
<evidence type="ECO:0000313" key="5">
    <source>
        <dbReference type="EMBL" id="MBU5484706.1"/>
    </source>
</evidence>
<keyword evidence="5" id="KW-0255">Endonuclease</keyword>
<gene>
    <name evidence="5" type="ORF">KQI86_10210</name>
</gene>
<dbReference type="SMART" id="SM00533">
    <property type="entry name" value="MUTSd"/>
    <property type="match status" value="1"/>
</dbReference>
<keyword evidence="1" id="KW-0547">Nucleotide-binding</keyword>
<evidence type="ECO:0000256" key="1">
    <source>
        <dbReference type="ARBA" id="ARBA00022741"/>
    </source>
</evidence>
<dbReference type="InterPro" id="IPR007696">
    <property type="entry name" value="DNA_mismatch_repair_MutS_core"/>
</dbReference>
<dbReference type="EMBL" id="JAHLQF010000002">
    <property type="protein sequence ID" value="MBU5484706.1"/>
    <property type="molecule type" value="Genomic_DNA"/>
</dbReference>
<dbReference type="PANTHER" id="PTHR48466:SF2">
    <property type="entry name" value="OS10G0509000 PROTEIN"/>
    <property type="match status" value="1"/>
</dbReference>
<name>A0ABS6EJ45_9CLOT</name>
<feature type="domain" description="DNA mismatch repair protein MutS core" evidence="3">
    <location>
        <begin position="9"/>
        <end position="311"/>
    </location>
</feature>
<reference evidence="5 6" key="1">
    <citation type="submission" date="2021-06" db="EMBL/GenBank/DDBJ databases">
        <authorList>
            <person name="Sun Q."/>
            <person name="Li D."/>
        </authorList>
    </citation>
    <scope>NUCLEOTIDE SEQUENCE [LARGE SCALE GENOMIC DNA]</scope>
    <source>
        <strain evidence="5 6">MSJ-11</strain>
    </source>
</reference>
<organism evidence="5 6">
    <name type="scientific">Clostridium mobile</name>
    <dbReference type="NCBI Taxonomy" id="2841512"/>
    <lineage>
        <taxon>Bacteria</taxon>
        <taxon>Bacillati</taxon>
        <taxon>Bacillota</taxon>
        <taxon>Clostridia</taxon>
        <taxon>Eubacteriales</taxon>
        <taxon>Clostridiaceae</taxon>
        <taxon>Clostridium</taxon>
    </lineage>
</organism>
<keyword evidence="2" id="KW-0067">ATP-binding</keyword>
<dbReference type="Proteomes" id="UP000726170">
    <property type="component" value="Unassembled WGS sequence"/>
</dbReference>
<evidence type="ECO:0000313" key="6">
    <source>
        <dbReference type="Proteomes" id="UP000726170"/>
    </source>
</evidence>
<evidence type="ECO:0000256" key="2">
    <source>
        <dbReference type="ARBA" id="ARBA00022840"/>
    </source>
</evidence>
<keyword evidence="5" id="KW-0378">Hydrolase</keyword>
<comment type="caution">
    <text evidence="5">The sequence shown here is derived from an EMBL/GenBank/DDBJ whole genome shotgun (WGS) entry which is preliminary data.</text>
</comment>
<dbReference type="RefSeq" id="WP_216439166.1">
    <property type="nucleotide sequence ID" value="NZ_JAHLQF010000002.1"/>
</dbReference>
<sequence>MNNITFEKLQYNELKELVKSYCVSGLGKELIDKLEPSNDIKVVQRRLKETSEGKNLLNMTNHIPLEGLFNIKAALEKIEKGGVLSGEELTIVSDFLRGCRKVKQFMIDKETYAPTLSSYATSITEVKTIEEEINNSIKGNTVDSSASKELRRIRRHIENTESKIQEKLNKFLTSSENKKYIQEFYISKRNDRYVVPIKATCKNQVDGVIVDISSKGSTVFMEPNSIGKFNIELVALKSEEACEVYQILSYLTGLVYEKVREIKINLELMGHYDMVFAKAKYSNSINGIEPKVNDYGYTKIIKGKHPLLTGEIIPLNFEIGGDYRSLIITGPNAGGKTVVLKTLGLLTLALQSGFHISAAKDSEFSIYDKVFVDIGDNQSLENSLSTFSSHINNLAQIMKEANRRTLLLFDEIGTGTEPNEGAALAISILEEFYHMGCITVATTHYGEIKKFGENHPEFQNACMQFNPETLEPLYKLTIGQSGESNALWIGKKMGLKEEVLKRAKSYIEKKDYNLDLVKRSKIKKEDVIIEIEESTEESYQYKIGDKVRLLDYNDFGIIYKEKDEFNNIKVLYGNKIIEVNIKRVELFLEAENLYPKDYDLNSLFTSYEERKLKRDIERGSKKALKKLQKEMRRKVD</sequence>
<feature type="domain" description="DNA mismatch repair proteins mutS family" evidence="4">
    <location>
        <begin position="323"/>
        <end position="508"/>
    </location>
</feature>
<dbReference type="PIRSF" id="PIRSF005814">
    <property type="entry name" value="MutS_YshD"/>
    <property type="match status" value="1"/>
</dbReference>
<evidence type="ECO:0000259" key="3">
    <source>
        <dbReference type="SMART" id="SM00533"/>
    </source>
</evidence>
<dbReference type="GO" id="GO:0004519">
    <property type="term" value="F:endonuclease activity"/>
    <property type="evidence" value="ECO:0007669"/>
    <property type="project" value="UniProtKB-KW"/>
</dbReference>
<evidence type="ECO:0000259" key="4">
    <source>
        <dbReference type="SMART" id="SM00534"/>
    </source>
</evidence>
<dbReference type="SMART" id="SM00534">
    <property type="entry name" value="MUTSac"/>
    <property type="match status" value="1"/>
</dbReference>
<dbReference type="PANTHER" id="PTHR48466">
    <property type="entry name" value="OS10G0509000 PROTEIN-RELATED"/>
    <property type="match status" value="1"/>
</dbReference>
<accession>A0ABS6EJ45</accession>
<dbReference type="NCBIfam" id="TIGR01069">
    <property type="entry name" value="mutS2"/>
    <property type="match status" value="1"/>
</dbReference>